<dbReference type="InterPro" id="IPR018062">
    <property type="entry name" value="HTH_AraC-typ_CS"/>
</dbReference>
<dbReference type="EMBL" id="QJVJ01000003">
    <property type="protein sequence ID" value="PYI55573.1"/>
    <property type="molecule type" value="Genomic_DNA"/>
</dbReference>
<keyword evidence="7" id="KW-1185">Reference proteome</keyword>
<feature type="domain" description="HTH araC/xylS-type" evidence="5">
    <location>
        <begin position="869"/>
        <end position="967"/>
    </location>
</feature>
<dbReference type="GO" id="GO:0043565">
    <property type="term" value="F:sequence-specific DNA binding"/>
    <property type="evidence" value="ECO:0007669"/>
    <property type="project" value="InterPro"/>
</dbReference>
<name>A0A2V5KCA6_9BACL</name>
<evidence type="ECO:0000313" key="7">
    <source>
        <dbReference type="Proteomes" id="UP000247476"/>
    </source>
</evidence>
<keyword evidence="4" id="KW-0472">Membrane</keyword>
<dbReference type="Pfam" id="PF12833">
    <property type="entry name" value="HTH_18"/>
    <property type="match status" value="1"/>
</dbReference>
<dbReference type="Gene3D" id="1.10.10.60">
    <property type="entry name" value="Homeodomain-like"/>
    <property type="match status" value="2"/>
</dbReference>
<proteinExistence type="predicted"/>
<dbReference type="PROSITE" id="PS00041">
    <property type="entry name" value="HTH_ARAC_FAMILY_1"/>
    <property type="match status" value="1"/>
</dbReference>
<evidence type="ECO:0000259" key="5">
    <source>
        <dbReference type="PROSITE" id="PS01124"/>
    </source>
</evidence>
<dbReference type="SUPFAM" id="SSF46689">
    <property type="entry name" value="Homeodomain-like"/>
    <property type="match status" value="2"/>
</dbReference>
<dbReference type="GO" id="GO:0003700">
    <property type="term" value="F:DNA-binding transcription factor activity"/>
    <property type="evidence" value="ECO:0007669"/>
    <property type="project" value="InterPro"/>
</dbReference>
<evidence type="ECO:0000256" key="3">
    <source>
        <dbReference type="ARBA" id="ARBA00023163"/>
    </source>
</evidence>
<dbReference type="InterPro" id="IPR018060">
    <property type="entry name" value="HTH_AraC"/>
</dbReference>
<dbReference type="PRINTS" id="PR00032">
    <property type="entry name" value="HTHARAC"/>
</dbReference>
<dbReference type="SMART" id="SM00342">
    <property type="entry name" value="HTH_ARAC"/>
    <property type="match status" value="1"/>
</dbReference>
<keyword evidence="1" id="KW-0805">Transcription regulation</keyword>
<evidence type="ECO:0000256" key="1">
    <source>
        <dbReference type="ARBA" id="ARBA00023015"/>
    </source>
</evidence>
<dbReference type="PROSITE" id="PS01124">
    <property type="entry name" value="HTH_ARAC_FAMILY_2"/>
    <property type="match status" value="1"/>
</dbReference>
<dbReference type="AlphaFoldDB" id="A0A2V5KCA6"/>
<evidence type="ECO:0000256" key="4">
    <source>
        <dbReference type="SAM" id="Phobius"/>
    </source>
</evidence>
<accession>A0A2V5KCA6</accession>
<reference evidence="6 7" key="1">
    <citation type="submission" date="2018-05" db="EMBL/GenBank/DDBJ databases">
        <title>Paenibacillus flagellatus sp. nov., isolated from selenium mineral soil.</title>
        <authorList>
            <person name="Dai X."/>
        </authorList>
    </citation>
    <scope>NUCLEOTIDE SEQUENCE [LARGE SCALE GENOMIC DNA]</scope>
    <source>
        <strain evidence="6 7">DXL2</strain>
    </source>
</reference>
<keyword evidence="4" id="KW-0812">Transmembrane</keyword>
<dbReference type="PANTHER" id="PTHR43280">
    <property type="entry name" value="ARAC-FAMILY TRANSCRIPTIONAL REGULATOR"/>
    <property type="match status" value="1"/>
</dbReference>
<dbReference type="Proteomes" id="UP000247476">
    <property type="component" value="Unassembled WGS sequence"/>
</dbReference>
<gene>
    <name evidence="6" type="ORF">DLM86_07520</name>
</gene>
<dbReference type="Pfam" id="PF17853">
    <property type="entry name" value="GGDEF_2"/>
    <property type="match status" value="1"/>
</dbReference>
<dbReference type="InterPro" id="IPR041522">
    <property type="entry name" value="CdaR_GGDEF"/>
</dbReference>
<evidence type="ECO:0000313" key="6">
    <source>
        <dbReference type="EMBL" id="PYI55573.1"/>
    </source>
</evidence>
<protein>
    <recommendedName>
        <fullName evidence="5">HTH araC/xylS-type domain-containing protein</fullName>
    </recommendedName>
</protein>
<dbReference type="InterPro" id="IPR009057">
    <property type="entry name" value="Homeodomain-like_sf"/>
</dbReference>
<comment type="caution">
    <text evidence="6">The sequence shown here is derived from an EMBL/GenBank/DDBJ whole genome shotgun (WGS) entry which is preliminary data.</text>
</comment>
<feature type="transmembrane region" description="Helical" evidence="4">
    <location>
        <begin position="209"/>
        <end position="235"/>
    </location>
</feature>
<dbReference type="InterPro" id="IPR020449">
    <property type="entry name" value="Tscrpt_reg_AraC-type_HTH"/>
</dbReference>
<keyword evidence="4" id="KW-1133">Transmembrane helix</keyword>
<keyword evidence="3" id="KW-0804">Transcription</keyword>
<evidence type="ECO:0000256" key="2">
    <source>
        <dbReference type="ARBA" id="ARBA00023125"/>
    </source>
</evidence>
<keyword evidence="2" id="KW-0238">DNA-binding</keyword>
<sequence>MNRSGTSPEAMLASVTLTGLILTLNFCSSHFCTCVSATTADAWKWIPHLISIGFAAPPGSFGSEPFDCVPVHPPRRPAAILTATTASATGFIVLPTTISPCLLGLNGAPLQRFPAGDWERLHLLRYPASRNRTTVSFAFRYVFPFRDKVSAIMLFGISYVFRVSPSRLFDLCYNVAWCPHRFGFAVENADIDKGGVKMSGRLVIRNRSLFVKLLLSMTAIVIVTVILISSITYTISADTSIQNSIEYNQSVLEQQRELVHKELLAVKNIASSMLMTQSYLYHTVNDKLSVGSVIDLSRYLEEQQKLSPYIDSIYLVYGKLDLVLTSRSDIKMSPLSSFSDRSWLPAMNEPSGSRTVWLTGRPNGFAAGKTATSLMQKMPLIGPVDGAILINVKLDLLLNDFLSHYHNKKGTALVLGPNGEPLYAETDRAAELLAQLDAKALSSAGSGSYVDDRHWIVTYTTSELTGWKFVNLTKQSALLQGLSRIKMIVVAVAVLYASAAVALSVYISRRLYRPLKSVVAYISGSNAEVGPSPSGGASPESVPPAADEASFIRQSFERLTHSREAILSEKKRVETLLGAKRPVIKEKYLCDLIKGVAVSLHDGGPDADAAELLELKLDFSRFAILTLEWEEPALLNDTTAKLHVHLFQYGLIEELGPEIDGEIFARDDERTVIIHNVPEGRDDLPLETARSMQRHLEGRYGITATIGISRIRTGVQEVQSAYEESVEALSLKMYVGSGEIVPYSIVSSWKQDETTYYYPYELEAKLLQALLQLDEEECAANVGRITQEVTARRLGKANVQQLFFQLSGEIVKTLVQTGGDMSVVFGDRPFGLSGIHTLRDMEARLLEMCARIIAHNREKRLKLNDMTLQLATEFMEKNYNNNITIETVAQHVQRSTSFLSRIFKEATGTTINDHLIHLRIRRACELLREPKYTLEDICREIGYSNVSYFNKLFKSRTGHTPGQYRLLQAAEQLPGESRT</sequence>
<dbReference type="PANTHER" id="PTHR43280:SF34">
    <property type="entry name" value="ARAC-FAMILY TRANSCRIPTIONAL REGULATOR"/>
    <property type="match status" value="1"/>
</dbReference>
<organism evidence="6 7">
    <name type="scientific">Paenibacillus flagellatus</name>
    <dbReference type="NCBI Taxonomy" id="2211139"/>
    <lineage>
        <taxon>Bacteria</taxon>
        <taxon>Bacillati</taxon>
        <taxon>Bacillota</taxon>
        <taxon>Bacilli</taxon>
        <taxon>Bacillales</taxon>
        <taxon>Paenibacillaceae</taxon>
        <taxon>Paenibacillus</taxon>
    </lineage>
</organism>